<protein>
    <submittedName>
        <fullName evidence="1">Uncharacterized protein</fullName>
    </submittedName>
</protein>
<proteinExistence type="predicted"/>
<dbReference type="Proteomes" id="UP001055439">
    <property type="component" value="Chromosome 1"/>
</dbReference>
<evidence type="ECO:0000313" key="2">
    <source>
        <dbReference type="Proteomes" id="UP001055439"/>
    </source>
</evidence>
<organism evidence="1 2">
    <name type="scientific">Musa troglodytarum</name>
    <name type="common">fe'i banana</name>
    <dbReference type="NCBI Taxonomy" id="320322"/>
    <lineage>
        <taxon>Eukaryota</taxon>
        <taxon>Viridiplantae</taxon>
        <taxon>Streptophyta</taxon>
        <taxon>Embryophyta</taxon>
        <taxon>Tracheophyta</taxon>
        <taxon>Spermatophyta</taxon>
        <taxon>Magnoliopsida</taxon>
        <taxon>Liliopsida</taxon>
        <taxon>Zingiberales</taxon>
        <taxon>Musaceae</taxon>
        <taxon>Musa</taxon>
    </lineage>
</organism>
<evidence type="ECO:0000313" key="1">
    <source>
        <dbReference type="EMBL" id="URD74765.1"/>
    </source>
</evidence>
<reference evidence="1" key="1">
    <citation type="submission" date="2022-05" db="EMBL/GenBank/DDBJ databases">
        <title>The Musa troglodytarum L. genome provides insights into the mechanism of non-climacteric behaviour and enrichment of carotenoids.</title>
        <authorList>
            <person name="Wang J."/>
        </authorList>
    </citation>
    <scope>NUCLEOTIDE SEQUENCE</scope>
    <source>
        <tissue evidence="1">Leaf</tissue>
    </source>
</reference>
<accession>A0A9E7EDB2</accession>
<keyword evidence="2" id="KW-1185">Reference proteome</keyword>
<dbReference type="EMBL" id="CP097502">
    <property type="protein sequence ID" value="URD74765.1"/>
    <property type="molecule type" value="Genomic_DNA"/>
</dbReference>
<gene>
    <name evidence="1" type="ORF">MUK42_33696</name>
</gene>
<dbReference type="AlphaFoldDB" id="A0A9E7EDB2"/>
<name>A0A9E7EDB2_9LILI</name>
<sequence length="141" mass="15522">MCVRSGEMALYVVFHSFLERQSSLDGACPNCSSIKLWEITWRSQLISKDAAASCDTALFSVSFSLRPTKAIYSAFVMEKAIHLCNLDCYDTAPPAKGHVVSSNLVVIRLGGREDKEKDIPGPSLISAHSTHQHNYWGSSNN</sequence>